<accession>A0A1B1KH99</accession>
<organism evidence="1 2">
    <name type="scientific">Rhodococcus opacus</name>
    <name type="common">Nocardia opaca</name>
    <dbReference type="NCBI Taxonomy" id="37919"/>
    <lineage>
        <taxon>Bacteria</taxon>
        <taxon>Bacillati</taxon>
        <taxon>Actinomycetota</taxon>
        <taxon>Actinomycetes</taxon>
        <taxon>Mycobacteriales</taxon>
        <taxon>Nocardiaceae</taxon>
        <taxon>Rhodococcus</taxon>
    </lineage>
</organism>
<gene>
    <name evidence="1" type="ORF">R1CP_36760</name>
</gene>
<evidence type="ECO:0000313" key="2">
    <source>
        <dbReference type="Proteomes" id="UP000186108"/>
    </source>
</evidence>
<evidence type="ECO:0000313" key="1">
    <source>
        <dbReference type="EMBL" id="ANS31958.1"/>
    </source>
</evidence>
<dbReference type="EMBL" id="CP009112">
    <property type="protein sequence ID" value="ANS31958.1"/>
    <property type="molecule type" value="Genomic_DNA"/>
</dbReference>
<sequence>MTDARYGPLTLIVVPPSTRIRFAPVHEGRAETYPHVLSADNLRTASNQSKHLEPDDHQRRPHPLLRIHDEEAPTSVASQAWRALDGTTDRTSAIWARWPARNIAGLIADAVRAGVAQGAVLFTAGSVTYSDEVASHISASGFKVISSVPGWTLEIIRSADLDRCADQPTSIDRDDFSAEVIRQPR</sequence>
<reference evidence="1 2" key="1">
    <citation type="submission" date="2014-07" db="EMBL/GenBank/DDBJ databases">
        <authorList>
            <person name="Zhang J.E."/>
            <person name="Yang H."/>
            <person name="Guo J."/>
            <person name="Deng Z."/>
            <person name="Luo H."/>
            <person name="Luo M."/>
            <person name="Zhao B."/>
        </authorList>
    </citation>
    <scope>NUCLEOTIDE SEQUENCE [LARGE SCALE GENOMIC DNA]</scope>
    <source>
        <strain evidence="1 2">1CP</strain>
        <plasmid evidence="2">Plasmid pr1cp1</plasmid>
    </source>
</reference>
<dbReference type="Proteomes" id="UP000186108">
    <property type="component" value="Plasmid pR1CP1"/>
</dbReference>
<name>A0A1B1KH99_RHOOP</name>
<dbReference type="AlphaFoldDB" id="A0A1B1KH99"/>
<protein>
    <submittedName>
        <fullName evidence="1">Uncharacterized protein</fullName>
    </submittedName>
</protein>
<geneLocation type="plasmid" evidence="2">
    <name>pr1cp1</name>
</geneLocation>
<keyword evidence="1" id="KW-0614">Plasmid</keyword>
<proteinExistence type="predicted"/>